<evidence type="ECO:0000313" key="9">
    <source>
        <dbReference type="EMBL" id="GAX85518.1"/>
    </source>
</evidence>
<evidence type="ECO:0000256" key="3">
    <source>
        <dbReference type="ARBA" id="ARBA00022692"/>
    </source>
</evidence>
<dbReference type="STRING" id="1157962.A0A250XR38"/>
<dbReference type="PANTHER" id="PTHR22811">
    <property type="entry name" value="TRANSMEMBRANE EMP24 DOMAIN-CONTAINING PROTEIN"/>
    <property type="match status" value="1"/>
</dbReference>
<dbReference type="GO" id="GO:0016020">
    <property type="term" value="C:membrane"/>
    <property type="evidence" value="ECO:0007669"/>
    <property type="project" value="UniProtKB-SubCell"/>
</dbReference>
<dbReference type="Proteomes" id="UP000232323">
    <property type="component" value="Unassembled WGS sequence"/>
</dbReference>
<feature type="transmembrane region" description="Helical" evidence="7">
    <location>
        <begin position="182"/>
        <end position="208"/>
    </location>
</feature>
<feature type="domain" description="GOLD" evidence="8">
    <location>
        <begin position="24"/>
        <end position="209"/>
    </location>
</feature>
<organism evidence="9 10">
    <name type="scientific">Chlamydomonas eustigma</name>
    <dbReference type="NCBI Taxonomy" id="1157962"/>
    <lineage>
        <taxon>Eukaryota</taxon>
        <taxon>Viridiplantae</taxon>
        <taxon>Chlorophyta</taxon>
        <taxon>core chlorophytes</taxon>
        <taxon>Chlorophyceae</taxon>
        <taxon>CS clade</taxon>
        <taxon>Chlamydomonadales</taxon>
        <taxon>Chlamydomonadaceae</taxon>
        <taxon>Chlamydomonas</taxon>
    </lineage>
</organism>
<evidence type="ECO:0000313" key="10">
    <source>
        <dbReference type="Proteomes" id="UP000232323"/>
    </source>
</evidence>
<dbReference type="OrthoDB" id="1929172at2759"/>
<dbReference type="Pfam" id="PF01105">
    <property type="entry name" value="EMP24_GP25L"/>
    <property type="match status" value="1"/>
</dbReference>
<evidence type="ECO:0000256" key="4">
    <source>
        <dbReference type="ARBA" id="ARBA00022729"/>
    </source>
</evidence>
<gene>
    <name evidence="9" type="ORF">CEUSTIGMA_g12934.t1</name>
</gene>
<proteinExistence type="inferred from homology"/>
<dbReference type="InterPro" id="IPR009038">
    <property type="entry name" value="GOLD_dom"/>
</dbReference>
<evidence type="ECO:0000256" key="6">
    <source>
        <dbReference type="ARBA" id="ARBA00023136"/>
    </source>
</evidence>
<sequence>MMRCKDLQKLVAITCITCWSTAEALKLKFRSEECMQYHFDMYQPFYGSYVSLPDMYGFIARYNLEIHSPSGNLVYHADEEREDKFNLIPYETGKYRFCLKVVPDRFLSRYVYTRDVIWDLHESKVQDLHDHSRHGKESDTESMWHYVSLIDSQLQQLKSTQQYLYWRERRHRQTVDSTNSRVWWYALARNAALIAVSVGQVIFIRWMFSK</sequence>
<comment type="caution">
    <text evidence="9">The sequence shown here is derived from an EMBL/GenBank/DDBJ whole genome shotgun (WGS) entry which is preliminary data.</text>
</comment>
<keyword evidence="5 7" id="KW-1133">Transmembrane helix</keyword>
<evidence type="ECO:0000256" key="2">
    <source>
        <dbReference type="ARBA" id="ARBA00007104"/>
    </source>
</evidence>
<protein>
    <recommendedName>
        <fullName evidence="8">GOLD domain-containing protein</fullName>
    </recommendedName>
</protein>
<keyword evidence="6 7" id="KW-0472">Membrane</keyword>
<dbReference type="EMBL" id="BEGY01000174">
    <property type="protein sequence ID" value="GAX85518.1"/>
    <property type="molecule type" value="Genomic_DNA"/>
</dbReference>
<comment type="subcellular location">
    <subcellularLocation>
        <location evidence="1">Membrane</location>
        <topology evidence="1">Single-pass type I membrane protein</topology>
    </subcellularLocation>
</comment>
<evidence type="ECO:0000256" key="5">
    <source>
        <dbReference type="ARBA" id="ARBA00022989"/>
    </source>
</evidence>
<comment type="similarity">
    <text evidence="2">Belongs to the EMP24/GP25L family.</text>
</comment>
<evidence type="ECO:0000256" key="1">
    <source>
        <dbReference type="ARBA" id="ARBA00004479"/>
    </source>
</evidence>
<evidence type="ECO:0000259" key="8">
    <source>
        <dbReference type="SMART" id="SM01190"/>
    </source>
</evidence>
<dbReference type="AlphaFoldDB" id="A0A250XR38"/>
<dbReference type="InterPro" id="IPR015720">
    <property type="entry name" value="Emp24-like"/>
</dbReference>
<name>A0A250XR38_9CHLO</name>
<keyword evidence="3 7" id="KW-0812">Transmembrane</keyword>
<reference evidence="9 10" key="1">
    <citation type="submission" date="2017-08" db="EMBL/GenBank/DDBJ databases">
        <title>Acidophilic green algal genome provides insights into adaptation to an acidic environment.</title>
        <authorList>
            <person name="Hirooka S."/>
            <person name="Hirose Y."/>
            <person name="Kanesaki Y."/>
            <person name="Higuchi S."/>
            <person name="Fujiwara T."/>
            <person name="Onuma R."/>
            <person name="Era A."/>
            <person name="Ohbayashi R."/>
            <person name="Uzuka A."/>
            <person name="Nozaki H."/>
            <person name="Yoshikawa H."/>
            <person name="Miyagishima S.Y."/>
        </authorList>
    </citation>
    <scope>NUCLEOTIDE SEQUENCE [LARGE SCALE GENOMIC DNA]</scope>
    <source>
        <strain evidence="9 10">NIES-2499</strain>
    </source>
</reference>
<accession>A0A250XR38</accession>
<keyword evidence="10" id="KW-1185">Reference proteome</keyword>
<evidence type="ECO:0000256" key="7">
    <source>
        <dbReference type="SAM" id="Phobius"/>
    </source>
</evidence>
<dbReference type="SMART" id="SM01190">
    <property type="entry name" value="EMP24_GP25L"/>
    <property type="match status" value="1"/>
</dbReference>
<keyword evidence="4" id="KW-0732">Signal</keyword>